<reference evidence="4" key="1">
    <citation type="submission" date="2016-05" db="EMBL/GenBank/DDBJ databases">
        <title>Comparative genomics of biotechnologically important yeasts.</title>
        <authorList>
            <consortium name="DOE Joint Genome Institute"/>
            <person name="Riley R."/>
            <person name="Haridas S."/>
            <person name="Wolfe K.H."/>
            <person name="Lopes M.R."/>
            <person name="Hittinger C.T."/>
            <person name="Goker M."/>
            <person name="Salamov A."/>
            <person name="Wisecaver J."/>
            <person name="Long T.M."/>
            <person name="Aerts A.L."/>
            <person name="Barry K."/>
            <person name="Choi C."/>
            <person name="Clum A."/>
            <person name="Coughlan A.Y."/>
            <person name="Deshpande S."/>
            <person name="Douglass A.P."/>
            <person name="Hanson S.J."/>
            <person name="Klenk H.-P."/>
            <person name="Labutti K."/>
            <person name="Lapidus A."/>
            <person name="Lindquist E."/>
            <person name="Lipzen A."/>
            <person name="Meier-Kolthoff J.P."/>
            <person name="Ohm R.A."/>
            <person name="Otillar R.P."/>
            <person name="Pangilinan J."/>
            <person name="Peng Y."/>
            <person name="Rokas A."/>
            <person name="Rosa C.A."/>
            <person name="Scheuner C."/>
            <person name="Sibirny A.A."/>
            <person name="Slot J.C."/>
            <person name="Stielow J.B."/>
            <person name="Sun H."/>
            <person name="Kurtzman C.P."/>
            <person name="Blackwell M."/>
            <person name="Grigoriev I.V."/>
            <person name="Jeffries T.W."/>
        </authorList>
    </citation>
    <scope>NUCLEOTIDE SEQUENCE [LARGE SCALE GENOMIC DNA]</scope>
    <source>
        <strain evidence="4">NRRL Y-2460</strain>
    </source>
</reference>
<keyword evidence="2" id="KW-0812">Transmembrane</keyword>
<dbReference type="EMBL" id="KV454011">
    <property type="protein sequence ID" value="ODV97707.1"/>
    <property type="molecule type" value="Genomic_DNA"/>
</dbReference>
<dbReference type="AlphaFoldDB" id="A0A1E4U145"/>
<protein>
    <submittedName>
        <fullName evidence="3">Uncharacterized protein</fullName>
    </submittedName>
</protein>
<feature type="transmembrane region" description="Helical" evidence="2">
    <location>
        <begin position="74"/>
        <end position="91"/>
    </location>
</feature>
<keyword evidence="2" id="KW-1133">Transmembrane helix</keyword>
<proteinExistence type="predicted"/>
<dbReference type="Proteomes" id="UP000094236">
    <property type="component" value="Unassembled WGS sequence"/>
</dbReference>
<keyword evidence="4" id="KW-1185">Reference proteome</keyword>
<sequence length="230" mass="26273">MVVPPPYDPVLLREHAFYDSHLRSLVIPPTNTPASGFKSISESGLGLFNYYFARNYEVDRVEGSYIFKNFLEKYGFLVFIFLMYFIYNKYVTMKNFKSHRQYEATKNIPKALLSPFLHATTTVKKARNKIQETNGRMDDIESSPILDGYPSDLELEPISSETPGSILSLGSPPPLSHSPYSPEELREERYLVPNNDKFLNTSSFLKFSDINLKINNADLGSNSFGRLKTE</sequence>
<evidence type="ECO:0000256" key="1">
    <source>
        <dbReference type="SAM" id="MobiDB-lite"/>
    </source>
</evidence>
<evidence type="ECO:0000256" key="2">
    <source>
        <dbReference type="SAM" id="Phobius"/>
    </source>
</evidence>
<evidence type="ECO:0000313" key="3">
    <source>
        <dbReference type="EMBL" id="ODV97707.1"/>
    </source>
</evidence>
<gene>
    <name evidence="3" type="ORF">PACTADRAFT_47573</name>
</gene>
<dbReference type="OrthoDB" id="4067115at2759"/>
<feature type="region of interest" description="Disordered" evidence="1">
    <location>
        <begin position="163"/>
        <end position="182"/>
    </location>
</feature>
<keyword evidence="2" id="KW-0472">Membrane</keyword>
<name>A0A1E4U145_PACTA</name>
<evidence type="ECO:0000313" key="4">
    <source>
        <dbReference type="Proteomes" id="UP000094236"/>
    </source>
</evidence>
<accession>A0A1E4U145</accession>
<organism evidence="3 4">
    <name type="scientific">Pachysolen tannophilus NRRL Y-2460</name>
    <dbReference type="NCBI Taxonomy" id="669874"/>
    <lineage>
        <taxon>Eukaryota</taxon>
        <taxon>Fungi</taxon>
        <taxon>Dikarya</taxon>
        <taxon>Ascomycota</taxon>
        <taxon>Saccharomycotina</taxon>
        <taxon>Pichiomycetes</taxon>
        <taxon>Pachysolenaceae</taxon>
        <taxon>Pachysolen</taxon>
    </lineage>
</organism>